<dbReference type="InterPro" id="IPR000873">
    <property type="entry name" value="AMP-dep_synth/lig_dom"/>
</dbReference>
<dbReference type="GO" id="GO:0043041">
    <property type="term" value="P:amino acid activation for nonribosomal peptide biosynthetic process"/>
    <property type="evidence" value="ECO:0007669"/>
    <property type="project" value="TreeGrafter"/>
</dbReference>
<gene>
    <name evidence="2" type="ORF">BsIDN1_06760</name>
</gene>
<evidence type="ECO:0000313" key="3">
    <source>
        <dbReference type="Proteomes" id="UP000464658"/>
    </source>
</evidence>
<name>A0A5S9M2X3_BACIA</name>
<organism evidence="2 3">
    <name type="scientific">Bacillus safensis</name>
    <dbReference type="NCBI Taxonomy" id="561879"/>
    <lineage>
        <taxon>Bacteria</taxon>
        <taxon>Bacillati</taxon>
        <taxon>Bacillota</taxon>
        <taxon>Bacilli</taxon>
        <taxon>Bacillales</taxon>
        <taxon>Bacillaceae</taxon>
        <taxon>Bacillus</taxon>
    </lineage>
</organism>
<dbReference type="GO" id="GO:0044550">
    <property type="term" value="P:secondary metabolite biosynthetic process"/>
    <property type="evidence" value="ECO:0007669"/>
    <property type="project" value="TreeGrafter"/>
</dbReference>
<reference evidence="2 3" key="1">
    <citation type="submission" date="2019-12" db="EMBL/GenBank/DDBJ databases">
        <title>Full genome sequence of a Bacillus safensis strain isolated from commercially available natto in Indonesia.</title>
        <authorList>
            <person name="Yoshida M."/>
            <person name="Uomi M."/>
            <person name="Waturangi D."/>
            <person name="Ekaputri J.J."/>
            <person name="Setiamarga D.H.E."/>
        </authorList>
    </citation>
    <scope>NUCLEOTIDE SEQUENCE [LARGE SCALE GENOMIC DNA]</scope>
    <source>
        <strain evidence="2 3">IDN1</strain>
    </source>
</reference>
<proteinExistence type="predicted"/>
<feature type="domain" description="AMP-dependent synthetase/ligase" evidence="1">
    <location>
        <begin position="3"/>
        <end position="131"/>
    </location>
</feature>
<dbReference type="Gene3D" id="3.40.50.980">
    <property type="match status" value="1"/>
</dbReference>
<sequence length="148" mass="16717">MTHEDRTAKYAGFGFDASIWEMFPTWIAGAELHIIDEAIRLDMIKLNAYFNEKGIIIAFLPTQLCEQFMSMDNHSLRYLLTGGDKLKQVKPVPYKLVNNYGPTENTVVATSGMIDPEQGTIPIGTAIANTRFLHHGFFIRPVAARRTR</sequence>
<dbReference type="PANTHER" id="PTHR45527:SF1">
    <property type="entry name" value="FATTY ACID SYNTHASE"/>
    <property type="match status" value="1"/>
</dbReference>
<dbReference type="EMBL" id="AP021906">
    <property type="protein sequence ID" value="BBP87058.1"/>
    <property type="molecule type" value="Genomic_DNA"/>
</dbReference>
<dbReference type="GO" id="GO:0031177">
    <property type="term" value="F:phosphopantetheine binding"/>
    <property type="evidence" value="ECO:0007669"/>
    <property type="project" value="TreeGrafter"/>
</dbReference>
<evidence type="ECO:0000259" key="1">
    <source>
        <dbReference type="Pfam" id="PF00501"/>
    </source>
</evidence>
<evidence type="ECO:0000313" key="2">
    <source>
        <dbReference type="EMBL" id="BBP87058.1"/>
    </source>
</evidence>
<dbReference type="SUPFAM" id="SSF56801">
    <property type="entry name" value="Acetyl-CoA synthetase-like"/>
    <property type="match status" value="1"/>
</dbReference>
<dbReference type="Proteomes" id="UP000464658">
    <property type="component" value="Chromosome"/>
</dbReference>
<protein>
    <recommendedName>
        <fullName evidence="1">AMP-dependent synthetase/ligase domain-containing protein</fullName>
    </recommendedName>
</protein>
<dbReference type="GO" id="GO:0005829">
    <property type="term" value="C:cytosol"/>
    <property type="evidence" value="ECO:0007669"/>
    <property type="project" value="TreeGrafter"/>
</dbReference>
<dbReference type="AlphaFoldDB" id="A0A5S9M2X3"/>
<dbReference type="PANTHER" id="PTHR45527">
    <property type="entry name" value="NONRIBOSOMAL PEPTIDE SYNTHETASE"/>
    <property type="match status" value="1"/>
</dbReference>
<accession>A0A5S9M2X3</accession>
<dbReference type="Pfam" id="PF00501">
    <property type="entry name" value="AMP-binding"/>
    <property type="match status" value="1"/>
</dbReference>